<reference evidence="3" key="1">
    <citation type="submission" date="2020-02" db="EMBL/GenBank/DDBJ databases">
        <authorList>
            <person name="Fillo S."/>
            <person name="Giordani F."/>
            <person name="Tonon E."/>
            <person name="Drigo I."/>
            <person name="Anselmo A."/>
            <person name="Fortunato A."/>
            <person name="Bano L."/>
            <person name="Lista F."/>
        </authorList>
    </citation>
    <scope>NUCLEOTIDE SEQUENCE</scope>
    <source>
        <strain evidence="3">IZSVe-TV_9877_3_12</strain>
    </source>
</reference>
<evidence type="ECO:0000313" key="4">
    <source>
        <dbReference type="Proteomes" id="UP000813637"/>
    </source>
</evidence>
<dbReference type="Proteomes" id="UP000813637">
    <property type="component" value="Unassembled WGS sequence"/>
</dbReference>
<dbReference type="GO" id="GO:0007059">
    <property type="term" value="P:chromosome segregation"/>
    <property type="evidence" value="ECO:0007669"/>
    <property type="project" value="TreeGrafter"/>
</dbReference>
<evidence type="ECO:0000256" key="1">
    <source>
        <dbReference type="SAM" id="Coils"/>
    </source>
</evidence>
<proteinExistence type="predicted"/>
<dbReference type="SMART" id="SM00470">
    <property type="entry name" value="ParB"/>
    <property type="match status" value="1"/>
</dbReference>
<dbReference type="SUPFAM" id="SSF110849">
    <property type="entry name" value="ParB/Sulfiredoxin"/>
    <property type="match status" value="1"/>
</dbReference>
<keyword evidence="1" id="KW-0175">Coiled coil</keyword>
<reference evidence="3" key="2">
    <citation type="journal article" date="2021" name="Microorganisms">
        <title>Extensive Genome Exploration of Clostridium botulinum Group III Field Strains.</title>
        <authorList>
            <person name="Fillo S."/>
            <person name="Giordani F."/>
            <person name="Tonon E."/>
            <person name="Drigo I."/>
            <person name="Anselmo A."/>
            <person name="Fortunato A."/>
            <person name="Lista F."/>
            <person name="Bano L."/>
        </authorList>
    </citation>
    <scope>NUCLEOTIDE SEQUENCE</scope>
    <source>
        <strain evidence="3">IZSVe-TV_9877_3_12</strain>
    </source>
</reference>
<evidence type="ECO:0000259" key="2">
    <source>
        <dbReference type="SMART" id="SM00470"/>
    </source>
</evidence>
<name>A0A9Q3Z0A7_CLOBO</name>
<evidence type="ECO:0000313" key="3">
    <source>
        <dbReference type="EMBL" id="MCD3196089.1"/>
    </source>
</evidence>
<dbReference type="InterPro" id="IPR036086">
    <property type="entry name" value="ParB/Sulfiredoxin_sf"/>
</dbReference>
<organism evidence="3 4">
    <name type="scientific">Clostridium botulinum C</name>
    <dbReference type="NCBI Taxonomy" id="36828"/>
    <lineage>
        <taxon>Bacteria</taxon>
        <taxon>Bacillati</taxon>
        <taxon>Bacillota</taxon>
        <taxon>Clostridia</taxon>
        <taxon>Eubacteriales</taxon>
        <taxon>Clostridiaceae</taxon>
        <taxon>Clostridium</taxon>
    </lineage>
</organism>
<sequence length="359" mass="42167">MLIDINKIIIKDRIRKDFGNIEELAKDIKENGLINPPVVTPEYVLIAGERRTKACQVLNYSQIEVRVMTVKDALHQLKLEISENENRKDFSFSEKMQWAEQLKDEYSKIAKKNQLSRLKNQSSFDKILPNEKVDSSKQVAKDVGFGNKETYRQAKYIYENGNEDLIKQLDEGQLSINKAYNTLKEEKKQLENKNKQLQEQLEKERSKEPKVITKTVEIDNTDYAQIEQLKKELKNKADLYEIAKNKERIYKNQLDLYEKDSEKYKELTRQIELLTKEKDDIGRVVKSATELSGYIYEIETFLKNKLAPINYSRALIDCKDNQVVINNVQDIVECVEKWCLEIRKYLPNQQQNIINVECN</sequence>
<dbReference type="Gene3D" id="3.90.1530.10">
    <property type="entry name" value="Conserved hypothetical protein from pyrococcus furiosus pfu- 392566-001, ParB domain"/>
    <property type="match status" value="1"/>
</dbReference>
<feature type="coiled-coil region" evidence="1">
    <location>
        <begin position="173"/>
        <end position="284"/>
    </location>
</feature>
<protein>
    <submittedName>
        <fullName evidence="3">ParB N-terminal domain-containing protein</fullName>
    </submittedName>
</protein>
<dbReference type="Pfam" id="PF02195">
    <property type="entry name" value="ParB_N"/>
    <property type="match status" value="1"/>
</dbReference>
<dbReference type="InterPro" id="IPR003115">
    <property type="entry name" value="ParB_N"/>
</dbReference>
<gene>
    <name evidence="3" type="ORF">G8S53_12545</name>
</gene>
<dbReference type="AlphaFoldDB" id="A0A9Q3Z0A7"/>
<dbReference type="PANTHER" id="PTHR33375">
    <property type="entry name" value="CHROMOSOME-PARTITIONING PROTEIN PARB-RELATED"/>
    <property type="match status" value="1"/>
</dbReference>
<dbReference type="CDD" id="cd16410">
    <property type="entry name" value="ParB_N_like"/>
    <property type="match status" value="1"/>
</dbReference>
<dbReference type="RefSeq" id="WP_015979011.1">
    <property type="nucleotide sequence ID" value="NZ_JAAMYB010000024.1"/>
</dbReference>
<dbReference type="PANTHER" id="PTHR33375:SF1">
    <property type="entry name" value="CHROMOSOME-PARTITIONING PROTEIN PARB-RELATED"/>
    <property type="match status" value="1"/>
</dbReference>
<dbReference type="InterPro" id="IPR050336">
    <property type="entry name" value="Chromosome_partition/occlusion"/>
</dbReference>
<dbReference type="GO" id="GO:0005694">
    <property type="term" value="C:chromosome"/>
    <property type="evidence" value="ECO:0007669"/>
    <property type="project" value="TreeGrafter"/>
</dbReference>
<accession>A0A9Q3Z0A7</accession>
<dbReference type="GO" id="GO:0045881">
    <property type="term" value="P:positive regulation of sporulation resulting in formation of a cellular spore"/>
    <property type="evidence" value="ECO:0007669"/>
    <property type="project" value="TreeGrafter"/>
</dbReference>
<comment type="caution">
    <text evidence="3">The sequence shown here is derived from an EMBL/GenBank/DDBJ whole genome shotgun (WGS) entry which is preliminary data.</text>
</comment>
<feature type="domain" description="ParB-like N-terminal" evidence="2">
    <location>
        <begin position="1"/>
        <end position="85"/>
    </location>
</feature>
<dbReference type="EMBL" id="JAAMYB010000024">
    <property type="protein sequence ID" value="MCD3196089.1"/>
    <property type="molecule type" value="Genomic_DNA"/>
</dbReference>